<keyword evidence="6" id="KW-0378">Hydrolase</keyword>
<accession>A0ABR7JSB5</accession>
<dbReference type="SMART" id="SM00490">
    <property type="entry name" value="HELICc"/>
    <property type="match status" value="1"/>
</dbReference>
<evidence type="ECO:0000256" key="1">
    <source>
        <dbReference type="ARBA" id="ARBA00006847"/>
    </source>
</evidence>
<dbReference type="RefSeq" id="WP_153972377.1">
    <property type="nucleotide sequence ID" value="NZ_JACRWE010000006.1"/>
</dbReference>
<evidence type="ECO:0000313" key="13">
    <source>
        <dbReference type="EMBL" id="MBC5997672.1"/>
    </source>
</evidence>
<evidence type="ECO:0000256" key="3">
    <source>
        <dbReference type="ARBA" id="ARBA00022722"/>
    </source>
</evidence>
<dbReference type="EMBL" id="JACRWE010000006">
    <property type="protein sequence ID" value="MBC5997672.1"/>
    <property type="molecule type" value="Genomic_DNA"/>
</dbReference>
<evidence type="ECO:0000256" key="5">
    <source>
        <dbReference type="ARBA" id="ARBA00022741"/>
    </source>
</evidence>
<keyword evidence="4" id="KW-0479">Metal-binding</keyword>
<evidence type="ECO:0000256" key="8">
    <source>
        <dbReference type="ARBA" id="ARBA00022840"/>
    </source>
</evidence>
<keyword evidence="9" id="KW-0051">Antiviral defense</keyword>
<dbReference type="Pfam" id="PF22590">
    <property type="entry name" value="Cas3-like_C_2"/>
    <property type="match status" value="1"/>
</dbReference>
<keyword evidence="8" id="KW-0067">ATP-binding</keyword>
<dbReference type="InterPro" id="IPR006483">
    <property type="entry name" value="CRISPR-assoc_Cas3_HD"/>
</dbReference>
<evidence type="ECO:0000259" key="12">
    <source>
        <dbReference type="PROSITE" id="PS51643"/>
    </source>
</evidence>
<feature type="domain" description="Helicase ATP-binding" evidence="10">
    <location>
        <begin position="321"/>
        <end position="527"/>
    </location>
</feature>
<dbReference type="PROSITE" id="PS51643">
    <property type="entry name" value="HD_CAS3"/>
    <property type="match status" value="1"/>
</dbReference>
<dbReference type="InterPro" id="IPR014001">
    <property type="entry name" value="Helicase_ATP-bd"/>
</dbReference>
<evidence type="ECO:0000256" key="7">
    <source>
        <dbReference type="ARBA" id="ARBA00022806"/>
    </source>
</evidence>
<dbReference type="SUPFAM" id="SSF52540">
    <property type="entry name" value="P-loop containing nucleoside triphosphate hydrolases"/>
    <property type="match status" value="1"/>
</dbReference>
<name>A0ABR7JSB5_9FIRM</name>
<feature type="domain" description="Helicase C-terminal" evidence="11">
    <location>
        <begin position="552"/>
        <end position="710"/>
    </location>
</feature>
<sequence length="859" mass="101506">MNYFKKDYIVNISSLINRELNFYAHVDENRKETLQEHIDLCNKYFDKINKSKEMGRIFKNFEDLYLNDLDEEYILLFRKLVINTINFHDIGKINPEFQHRKMNNKILDKSIFEGIKDKHSIISSVLYINYFIDEIDNIKKVNKAVGKKLSQILFLNGYIISRHHSKLSDFEEFVKSFDEDYCGDADKVISSLNNSYNYVYNKEFNRSTKVMLKKCRNVKKTLIKNSKEESIYVYTYVKLLFSLLVACDFYATTEFMNNLELNEFGEISDISNFYDLYKESEIYKSIRNYEKNEYKKENDLKNENDINVLRTEMFLDAENELFRNLNSDIFFLEAPTGSGKSNVSINLSFKLLEENKSMNKIYYIYPFNTLIEQNISSLEMIFINDVNPIDNVFNNIAVVNSINPIKVENEKDINEDITEEFDYKYYAKALLDRQFLNYPMILTTHVSLFNTMFDSRKESLFSFHQLANSVIVLDEIQSYKNTIWSEIITFLKGFSKILNMKVIIMSATLPNLNYLTDSDEDTTTLIKDREKYFSNPLFKDRVVVNYDLIEKEIEEIYDHVKNSSLKGKKILVEFIKKQSAYEFYNKLKEDEEINSKIELITGDDNSIERQRIINIAKNSNNIILIATQVIEAGVDIDMDIGYKDISKLDSDEQFMGRINRSCKKSGIVYFFNVDKADLIYKNDIRMNKKFTLEDENMKKILVNKYFKDYYLPILKALKTYYNDSLSELNLNEFFSEDVGGLKFDKITSRMKLIEEDMWSISVYLSRNIEKEDGTILYGNEIWDSYKTILLDKNLDYAKRQIKLSEARSLLNYFIYQVKKCDLIYNDRIGDLYFIEDGEKYFRDGKVDKEKLITGIGDFI</sequence>
<organism evidence="13 14">
    <name type="scientific">Romboutsia faecis</name>
    <dbReference type="NCBI Taxonomy" id="2764597"/>
    <lineage>
        <taxon>Bacteria</taxon>
        <taxon>Bacillati</taxon>
        <taxon>Bacillota</taxon>
        <taxon>Clostridia</taxon>
        <taxon>Peptostreptococcales</taxon>
        <taxon>Peptostreptococcaceae</taxon>
        <taxon>Romboutsia</taxon>
    </lineage>
</organism>
<keyword evidence="5" id="KW-0547">Nucleotide-binding</keyword>
<feature type="domain" description="HD Cas3-type" evidence="12">
    <location>
        <begin position="27"/>
        <end position="250"/>
    </location>
</feature>
<dbReference type="PROSITE" id="PS51194">
    <property type="entry name" value="HELICASE_CTER"/>
    <property type="match status" value="1"/>
</dbReference>
<dbReference type="InterPro" id="IPR027417">
    <property type="entry name" value="P-loop_NTPase"/>
</dbReference>
<dbReference type="InterPro" id="IPR054712">
    <property type="entry name" value="Cas3-like_dom"/>
</dbReference>
<evidence type="ECO:0000256" key="6">
    <source>
        <dbReference type="ARBA" id="ARBA00022801"/>
    </source>
</evidence>
<dbReference type="NCBIfam" id="TIGR01587">
    <property type="entry name" value="cas3_core"/>
    <property type="match status" value="1"/>
</dbReference>
<dbReference type="Proteomes" id="UP000609849">
    <property type="component" value="Unassembled WGS sequence"/>
</dbReference>
<evidence type="ECO:0000259" key="11">
    <source>
        <dbReference type="PROSITE" id="PS51194"/>
    </source>
</evidence>
<dbReference type="InterPro" id="IPR006474">
    <property type="entry name" value="Helicase_Cas3_CRISPR-ass_core"/>
</dbReference>
<comment type="caution">
    <text evidence="13">The sequence shown here is derived from an EMBL/GenBank/DDBJ whole genome shotgun (WGS) entry which is preliminary data.</text>
</comment>
<dbReference type="InterPro" id="IPR011545">
    <property type="entry name" value="DEAD/DEAH_box_helicase_dom"/>
</dbReference>
<dbReference type="PROSITE" id="PS51192">
    <property type="entry name" value="HELICASE_ATP_BIND_1"/>
    <property type="match status" value="1"/>
</dbReference>
<protein>
    <submittedName>
        <fullName evidence="13">CRISPR-associated helicase Cas3</fullName>
    </submittedName>
</protein>
<keyword evidence="14" id="KW-1185">Reference proteome</keyword>
<evidence type="ECO:0000256" key="4">
    <source>
        <dbReference type="ARBA" id="ARBA00022723"/>
    </source>
</evidence>
<keyword evidence="7" id="KW-0347">Helicase</keyword>
<dbReference type="NCBIfam" id="TIGR01596">
    <property type="entry name" value="cas3_HD"/>
    <property type="match status" value="1"/>
</dbReference>
<gene>
    <name evidence="13" type="primary">cas3</name>
    <name evidence="13" type="ORF">H8923_12935</name>
</gene>
<dbReference type="CDD" id="cd09641">
    <property type="entry name" value="Cas3''_I"/>
    <property type="match status" value="1"/>
</dbReference>
<evidence type="ECO:0000313" key="14">
    <source>
        <dbReference type="Proteomes" id="UP000609849"/>
    </source>
</evidence>
<dbReference type="Gene3D" id="1.10.3210.30">
    <property type="match status" value="1"/>
</dbReference>
<evidence type="ECO:0000259" key="10">
    <source>
        <dbReference type="PROSITE" id="PS51192"/>
    </source>
</evidence>
<comment type="similarity">
    <text evidence="2">In the central section; belongs to the CRISPR-associated helicase Cas3 family.</text>
</comment>
<comment type="similarity">
    <text evidence="1">In the N-terminal section; belongs to the CRISPR-associated nuclease Cas3-HD family.</text>
</comment>
<dbReference type="Gene3D" id="3.40.50.300">
    <property type="entry name" value="P-loop containing nucleotide triphosphate hydrolases"/>
    <property type="match status" value="2"/>
</dbReference>
<reference evidence="13 14" key="1">
    <citation type="submission" date="2020-08" db="EMBL/GenBank/DDBJ databases">
        <authorList>
            <person name="Liu C."/>
            <person name="Sun Q."/>
        </authorList>
    </citation>
    <scope>NUCLEOTIDE SEQUENCE [LARGE SCALE GENOMIC DNA]</scope>
    <source>
        <strain evidence="13 14">NSJ-18</strain>
    </source>
</reference>
<proteinExistence type="inferred from homology"/>
<dbReference type="InterPro" id="IPR001650">
    <property type="entry name" value="Helicase_C-like"/>
</dbReference>
<evidence type="ECO:0000256" key="2">
    <source>
        <dbReference type="ARBA" id="ARBA00009046"/>
    </source>
</evidence>
<dbReference type="InterPro" id="IPR038257">
    <property type="entry name" value="CRISPR-assoc_Cas3_HD_sf"/>
</dbReference>
<evidence type="ECO:0000256" key="9">
    <source>
        <dbReference type="ARBA" id="ARBA00023118"/>
    </source>
</evidence>
<dbReference type="SMART" id="SM00487">
    <property type="entry name" value="DEXDc"/>
    <property type="match status" value="1"/>
</dbReference>
<keyword evidence="3" id="KW-0540">Nuclease</keyword>
<dbReference type="Pfam" id="PF00270">
    <property type="entry name" value="DEAD"/>
    <property type="match status" value="1"/>
</dbReference>